<evidence type="ECO:0000256" key="8">
    <source>
        <dbReference type="PIRSR" id="PIRSR604361-3"/>
    </source>
</evidence>
<dbReference type="GeneID" id="11502610"/>
<evidence type="ECO:0000256" key="2">
    <source>
        <dbReference type="ARBA" id="ARBA00010363"/>
    </source>
</evidence>
<dbReference type="NCBIfam" id="TIGR00068">
    <property type="entry name" value="glyox_I"/>
    <property type="match status" value="2"/>
</dbReference>
<dbReference type="FunFam" id="3.10.180.10:FF:000026">
    <property type="entry name" value="Lactoylglutathione lyase"/>
    <property type="match status" value="1"/>
</dbReference>
<feature type="binding site" evidence="8">
    <location>
        <position position="163"/>
    </location>
    <ligand>
        <name>Zn(2+)</name>
        <dbReference type="ChEBI" id="CHEBI:29105"/>
        <note>ligand shared between dimeric partners</note>
    </ligand>
</feature>
<evidence type="ECO:0000256" key="3">
    <source>
        <dbReference type="ARBA" id="ARBA00012081"/>
    </source>
</evidence>
<dbReference type="GO" id="GO:0006749">
    <property type="term" value="P:glutathione metabolic process"/>
    <property type="evidence" value="ECO:0007669"/>
    <property type="project" value="EnsemblFungi"/>
</dbReference>
<dbReference type="GO" id="GO:0004462">
    <property type="term" value="F:lactoylglutathione lyase activity"/>
    <property type="evidence" value="ECO:0007669"/>
    <property type="project" value="UniProtKB-UniRule"/>
</dbReference>
<dbReference type="PANTHER" id="PTHR10374">
    <property type="entry name" value="LACTOYLGLUTATHIONE LYASE GLYOXALASE I"/>
    <property type="match status" value="1"/>
</dbReference>
<comment type="function">
    <text evidence="9">Catalyzes the conversion of hemimercaptal, formed from methylglyoxal and glutathione, to S-lactoylglutathione.</text>
</comment>
<evidence type="ECO:0000256" key="9">
    <source>
        <dbReference type="RuleBase" id="RU361179"/>
    </source>
</evidence>
<comment type="similarity">
    <text evidence="2 9">Belongs to the glyoxalase I family.</text>
</comment>
<comment type="pathway">
    <text evidence="1 9">Secondary metabolite metabolism; methylglyoxal degradation; (R)-lactate from methylglyoxal: step 1/2.</text>
</comment>
<keyword evidence="12" id="KW-1185">Reference proteome</keyword>
<name>G8ZN57_TORDE</name>
<feature type="domain" description="VOC" evidence="10">
    <location>
        <begin position="182"/>
        <end position="322"/>
    </location>
</feature>
<dbReference type="RefSeq" id="XP_003679262.1">
    <property type="nucleotide sequence ID" value="XM_003679214.1"/>
</dbReference>
<dbReference type="SUPFAM" id="SSF54593">
    <property type="entry name" value="Glyoxalase/Bleomycin resistance protein/Dihydroxybiphenyl dioxygenase"/>
    <property type="match status" value="2"/>
</dbReference>
<dbReference type="FunCoup" id="G8ZN57">
    <property type="interactions" value="244"/>
</dbReference>
<comment type="cofactor">
    <cofactor evidence="8">
        <name>Zn(2+)</name>
        <dbReference type="ChEBI" id="CHEBI:29105"/>
    </cofactor>
    <text evidence="8">Binds 1 zinc ion per subunit. In the homodimer, two zinc ions are bound between subunits.</text>
</comment>
<evidence type="ECO:0000313" key="12">
    <source>
        <dbReference type="Proteomes" id="UP000005627"/>
    </source>
</evidence>
<dbReference type="PROSITE" id="PS00934">
    <property type="entry name" value="GLYOXALASE_I_1"/>
    <property type="match status" value="2"/>
</dbReference>
<dbReference type="PANTHER" id="PTHR10374:SF30">
    <property type="entry name" value="LACTOYLGLUTATHIONE LYASE"/>
    <property type="match status" value="1"/>
</dbReference>
<dbReference type="AlphaFoldDB" id="G8ZN57"/>
<dbReference type="InterPro" id="IPR004361">
    <property type="entry name" value="Glyoxalase_1"/>
</dbReference>
<dbReference type="InterPro" id="IPR037523">
    <property type="entry name" value="VOC_core"/>
</dbReference>
<comment type="catalytic activity">
    <reaction evidence="9">
        <text>(R)-S-lactoylglutathione = methylglyoxal + glutathione</text>
        <dbReference type="Rhea" id="RHEA:19069"/>
        <dbReference type="ChEBI" id="CHEBI:17158"/>
        <dbReference type="ChEBI" id="CHEBI:57474"/>
        <dbReference type="ChEBI" id="CHEBI:57925"/>
        <dbReference type="EC" id="4.4.1.5"/>
    </reaction>
</comment>
<dbReference type="CDD" id="cd07233">
    <property type="entry name" value="GlxI_Zn"/>
    <property type="match status" value="2"/>
</dbReference>
<keyword evidence="4 8" id="KW-0479">Metal-binding</keyword>
<reference evidence="11 12" key="1">
    <citation type="journal article" date="2011" name="Proc. Natl. Acad. Sci. U.S.A.">
        <title>Evolutionary erosion of yeast sex chromosomes by mating-type switching accidents.</title>
        <authorList>
            <person name="Gordon J.L."/>
            <person name="Armisen D."/>
            <person name="Proux-Wera E."/>
            <person name="Oheigeartaigh S.S."/>
            <person name="Byrne K.P."/>
            <person name="Wolfe K.H."/>
        </authorList>
    </citation>
    <scope>NUCLEOTIDE SEQUENCE [LARGE SCALE GENOMIC DNA]</scope>
    <source>
        <strain evidence="12">ATCC 10662 / CBS 1146 / NBRC 0425 / NCYC 2629 / NRRL Y-866</strain>
    </source>
</reference>
<feature type="binding site" evidence="8">
    <location>
        <position position="117"/>
    </location>
    <ligand>
        <name>Zn(2+)</name>
        <dbReference type="ChEBI" id="CHEBI:29105"/>
        <note>ligand shared between dimeric partners</note>
    </ligand>
</feature>
<dbReference type="Gene3D" id="3.10.180.10">
    <property type="entry name" value="2,3-Dihydroxybiphenyl 1,2-Dioxygenase, domain 1"/>
    <property type="match status" value="2"/>
</dbReference>
<proteinExistence type="inferred from homology"/>
<evidence type="ECO:0000256" key="4">
    <source>
        <dbReference type="ARBA" id="ARBA00022723"/>
    </source>
</evidence>
<evidence type="ECO:0000256" key="5">
    <source>
        <dbReference type="ARBA" id="ARBA00022833"/>
    </source>
</evidence>
<dbReference type="GO" id="GO:0046872">
    <property type="term" value="F:metal ion binding"/>
    <property type="evidence" value="ECO:0007669"/>
    <property type="project" value="UniProtKB-UniRule"/>
</dbReference>
<dbReference type="InParanoid" id="G8ZN57"/>
<feature type="active site" description="Proton donor/acceptor" evidence="7">
    <location>
        <position position="163"/>
    </location>
</feature>
<dbReference type="InterPro" id="IPR018146">
    <property type="entry name" value="Glyoxalase_1_CS"/>
</dbReference>
<dbReference type="HOGENOM" id="CLU_046006_0_1_1"/>
<accession>G8ZN57</accession>
<dbReference type="EMBL" id="HE616742">
    <property type="protein sequence ID" value="CCE90051.1"/>
    <property type="molecule type" value="Genomic_DNA"/>
</dbReference>
<protein>
    <recommendedName>
        <fullName evidence="3 9">Lactoylglutathione lyase</fullName>
        <ecNumber evidence="3 9">4.4.1.5</ecNumber>
    </recommendedName>
    <alternativeName>
        <fullName evidence="9">Glyoxalase I</fullName>
    </alternativeName>
</protein>
<dbReference type="GO" id="GO:0019243">
    <property type="term" value="P:methylglyoxal catabolic process to D-lactate via S-lactoyl-glutathione"/>
    <property type="evidence" value="ECO:0007669"/>
    <property type="project" value="EnsemblFungi"/>
</dbReference>
<keyword evidence="5 8" id="KW-0862">Zinc</keyword>
<dbReference type="InterPro" id="IPR004360">
    <property type="entry name" value="Glyas_Fos-R_dOase_dom"/>
</dbReference>
<dbReference type="PROSITE" id="PS51819">
    <property type="entry name" value="VOC"/>
    <property type="match status" value="2"/>
</dbReference>
<feature type="domain" description="VOC" evidence="10">
    <location>
        <begin position="22"/>
        <end position="167"/>
    </location>
</feature>
<organism evidence="11 12">
    <name type="scientific">Torulaspora delbrueckii</name>
    <name type="common">Yeast</name>
    <name type="synonym">Candida colliculosa</name>
    <dbReference type="NCBI Taxonomy" id="4950"/>
    <lineage>
        <taxon>Eukaryota</taxon>
        <taxon>Fungi</taxon>
        <taxon>Dikarya</taxon>
        <taxon>Ascomycota</taxon>
        <taxon>Saccharomycotina</taxon>
        <taxon>Saccharomycetes</taxon>
        <taxon>Saccharomycetales</taxon>
        <taxon>Saccharomycetaceae</taxon>
        <taxon>Torulaspora</taxon>
    </lineage>
</organism>
<keyword evidence="6 9" id="KW-0456">Lyase</keyword>
<dbReference type="PROSITE" id="PS00935">
    <property type="entry name" value="GLYOXALASE_I_2"/>
    <property type="match status" value="2"/>
</dbReference>
<evidence type="ECO:0000256" key="1">
    <source>
        <dbReference type="ARBA" id="ARBA00005008"/>
    </source>
</evidence>
<evidence type="ECO:0000256" key="7">
    <source>
        <dbReference type="PIRSR" id="PIRSR604361-1"/>
    </source>
</evidence>
<dbReference type="UniPathway" id="UPA00619">
    <property type="reaction ID" value="UER00675"/>
</dbReference>
<gene>
    <name evidence="11" type="primary">TDEL0A07190</name>
    <name evidence="11" type="ORF">TDEL_0A07190</name>
</gene>
<feature type="binding site" evidence="8">
    <location>
        <position position="89"/>
    </location>
    <ligand>
        <name>Zn(2+)</name>
        <dbReference type="ChEBI" id="CHEBI:29105"/>
        <note>ligand shared between dimeric partners</note>
    </ligand>
</feature>
<dbReference type="KEGG" id="tdl:TDEL_0A07190"/>
<evidence type="ECO:0000259" key="10">
    <source>
        <dbReference type="PROSITE" id="PS51819"/>
    </source>
</evidence>
<dbReference type="OrthoDB" id="16820at2759"/>
<dbReference type="InterPro" id="IPR029068">
    <property type="entry name" value="Glyas_Bleomycin-R_OHBP_Dase"/>
</dbReference>
<evidence type="ECO:0000313" key="11">
    <source>
        <dbReference type="EMBL" id="CCE90051.1"/>
    </source>
</evidence>
<dbReference type="EC" id="4.4.1.5" evidence="3 9"/>
<dbReference type="STRING" id="1076872.G8ZN57"/>
<dbReference type="eggNOG" id="KOG2944">
    <property type="taxonomic scope" value="Eukaryota"/>
</dbReference>
<sequence length="326" mass="37010">MASENKFYPIKIGSALNDSTLKINHTCLRVKDPARTIDFYKKHFGMTVLGSKDFPDAKFSLHFLTFPKDNVGKTEKGETAIFSVSGVLELTHNWGSESDPEFKINNGNEEPYRGFGHICFSVANIEETCKRLESEGVSFKKRMSDGRQKNIAFALDPDGYWIELVQYIKDTEESPRKDVGDKFNHTMIRVKDAEKSLEFYQNVLGMKILRKTDHENAKFTLYFLGYEVPSGHNSSSAEGVLELTHNWGTENDPNFKYHNGNDKPQGYGHICVSCDDPALLCHEIEGKYGDKIQWGVKYNQGKMKNLAFIKDPDGYSIEVVPSYLTL</sequence>
<dbReference type="Pfam" id="PF00903">
    <property type="entry name" value="Glyoxalase"/>
    <property type="match status" value="2"/>
</dbReference>
<dbReference type="Proteomes" id="UP000005627">
    <property type="component" value="Chromosome 1"/>
</dbReference>
<evidence type="ECO:0000256" key="6">
    <source>
        <dbReference type="ARBA" id="ARBA00023239"/>
    </source>
</evidence>